<dbReference type="KEGG" id="scj:SCANT_v1c04960"/>
<dbReference type="PATRIC" id="fig|362837.3.peg.507"/>
<accession>A0A0M4KCG4</accession>
<gene>
    <name evidence="1" type="ORF">SCANT_v1c04960</name>
</gene>
<protein>
    <submittedName>
        <fullName evidence="1">Uncharacterized protein</fullName>
    </submittedName>
</protein>
<sequence>MEKKVYNLKKSSLGKVTFEDGTAFCMITGKNDNGEEFREILIIKSLEELIKNFHKWSIEIISLNIKEIDTFNNKIKNWLIQNWMENGILSFKKELYENSGLEEIKNMGAIEFLNSEPEISQLILVHIATKYTSGHLKIPINELELSIRYIKNILAINFWDDRVNKEEE</sequence>
<evidence type="ECO:0000313" key="1">
    <source>
        <dbReference type="EMBL" id="ALD66402.1"/>
    </source>
</evidence>
<reference evidence="1 2" key="1">
    <citation type="journal article" date="2015" name="Genome Announc.">
        <title>Complete Genome Sequence of Spiroplasma cantharicola CC-1T (DSM 21588), a Bacterium Isolated from Soldier Beetle (Cantharis carolinus).</title>
        <authorList>
            <person name="Lo W.S."/>
            <person name="Liu P.Y."/>
            <person name="Kuo C.H."/>
        </authorList>
    </citation>
    <scope>NUCLEOTIDE SEQUENCE [LARGE SCALE GENOMIC DNA]</scope>
    <source>
        <strain evidence="1 2">CC-1</strain>
    </source>
</reference>
<evidence type="ECO:0000313" key="2">
    <source>
        <dbReference type="Proteomes" id="UP000063919"/>
    </source>
</evidence>
<organism evidence="1 2">
    <name type="scientific">Spiroplasma cantharicola</name>
    <dbReference type="NCBI Taxonomy" id="362837"/>
    <lineage>
        <taxon>Bacteria</taxon>
        <taxon>Bacillati</taxon>
        <taxon>Mycoplasmatota</taxon>
        <taxon>Mollicutes</taxon>
        <taxon>Entomoplasmatales</taxon>
        <taxon>Spiroplasmataceae</taxon>
        <taxon>Spiroplasma</taxon>
    </lineage>
</organism>
<dbReference type="OrthoDB" id="388838at2"/>
<dbReference type="Proteomes" id="UP000063919">
    <property type="component" value="Chromosome"/>
</dbReference>
<keyword evidence="2" id="KW-1185">Reference proteome</keyword>
<dbReference type="AlphaFoldDB" id="A0A0M4KCG4"/>
<dbReference type="EMBL" id="CP012622">
    <property type="protein sequence ID" value="ALD66402.1"/>
    <property type="molecule type" value="Genomic_DNA"/>
</dbReference>
<name>A0A0M4KCG4_9MOLU</name>
<dbReference type="STRING" id="362837.SCANT_v1c04960"/>
<proteinExistence type="predicted"/>
<dbReference type="RefSeq" id="WP_053946161.1">
    <property type="nucleotide sequence ID" value="NZ_CP012622.1"/>
</dbReference>